<gene>
    <name evidence="4" type="ORF">Mal33_48090</name>
</gene>
<dbReference type="GO" id="GO:0004175">
    <property type="term" value="F:endopeptidase activity"/>
    <property type="evidence" value="ECO:0007669"/>
    <property type="project" value="UniProtKB-ARBA"/>
</dbReference>
<dbReference type="Proteomes" id="UP000316770">
    <property type="component" value="Chromosome"/>
</dbReference>
<evidence type="ECO:0000259" key="3">
    <source>
        <dbReference type="Pfam" id="PF02517"/>
    </source>
</evidence>
<evidence type="ECO:0000313" key="4">
    <source>
        <dbReference type="EMBL" id="QDV58784.1"/>
    </source>
</evidence>
<evidence type="ECO:0000256" key="1">
    <source>
        <dbReference type="SAM" id="MobiDB-lite"/>
    </source>
</evidence>
<keyword evidence="5" id="KW-1185">Reference proteome</keyword>
<feature type="transmembrane region" description="Helical" evidence="2">
    <location>
        <begin position="126"/>
        <end position="151"/>
    </location>
</feature>
<evidence type="ECO:0000256" key="2">
    <source>
        <dbReference type="SAM" id="Phobius"/>
    </source>
</evidence>
<name>A0A518J0B9_9BACT</name>
<feature type="transmembrane region" description="Helical" evidence="2">
    <location>
        <begin position="84"/>
        <end position="105"/>
    </location>
</feature>
<dbReference type="PANTHER" id="PTHR36435">
    <property type="entry name" value="SLR1288 PROTEIN"/>
    <property type="match status" value="1"/>
</dbReference>
<keyword evidence="2" id="KW-1133">Transmembrane helix</keyword>
<keyword evidence="2" id="KW-0812">Transmembrane</keyword>
<reference evidence="4 5" key="1">
    <citation type="submission" date="2019-02" db="EMBL/GenBank/DDBJ databases">
        <title>Deep-cultivation of Planctomycetes and their phenomic and genomic characterization uncovers novel biology.</title>
        <authorList>
            <person name="Wiegand S."/>
            <person name="Jogler M."/>
            <person name="Boedeker C."/>
            <person name="Pinto D."/>
            <person name="Vollmers J."/>
            <person name="Rivas-Marin E."/>
            <person name="Kohn T."/>
            <person name="Peeters S.H."/>
            <person name="Heuer A."/>
            <person name="Rast P."/>
            <person name="Oberbeckmann S."/>
            <person name="Bunk B."/>
            <person name="Jeske O."/>
            <person name="Meyerdierks A."/>
            <person name="Storesund J.E."/>
            <person name="Kallscheuer N."/>
            <person name="Luecker S."/>
            <person name="Lage O.M."/>
            <person name="Pohl T."/>
            <person name="Merkel B.J."/>
            <person name="Hornburger P."/>
            <person name="Mueller R.-W."/>
            <person name="Bruemmer F."/>
            <person name="Labrenz M."/>
            <person name="Spormann A.M."/>
            <person name="Op den Camp H."/>
            <person name="Overmann J."/>
            <person name="Amann R."/>
            <person name="Jetten M.S.M."/>
            <person name="Mascher T."/>
            <person name="Medema M.H."/>
            <person name="Devos D.P."/>
            <person name="Kaster A.-K."/>
            <person name="Ovreas L."/>
            <person name="Rohde M."/>
            <person name="Galperin M.Y."/>
            <person name="Jogler C."/>
        </authorList>
    </citation>
    <scope>NUCLEOTIDE SEQUENCE [LARGE SCALE GENOMIC DNA]</scope>
    <source>
        <strain evidence="4 5">Mal33</strain>
    </source>
</reference>
<accession>A0A518J0B9</accession>
<feature type="transmembrane region" description="Helical" evidence="2">
    <location>
        <begin position="39"/>
        <end position="64"/>
    </location>
</feature>
<dbReference type="InterPro" id="IPR052710">
    <property type="entry name" value="CAAX_protease"/>
</dbReference>
<sequence>MNDPHDAAPPSSHDTSEVPIDAELVPELTEPTKPRIWTVWMLVAVVIAFSLQVNLVSVVLAQLAVFGTVEAPDNAMMLKLMDSRVGFCLMLIPSQLAILIPPLIAAFASPEPFRQRLGLVRGHWPLWAWLAGGIATPMVGLVTTLVIGPFIESSEHLDQMTDVFRTHANGGFLIATLLMVGGLPAICEEIMFRGYIQTRLAARFPAVAAIAIASIMFAVFHFDPVHVIAVLPIGLWLGFLRHASGSIFPAMLAHGINNTLSVISVMPEQTDALDAPSTLLTLALLGLGIPCLLATAATAYCFTAPTLADEA</sequence>
<keyword evidence="4" id="KW-0645">Protease</keyword>
<dbReference type="EMBL" id="CP036318">
    <property type="protein sequence ID" value="QDV58784.1"/>
    <property type="molecule type" value="Genomic_DNA"/>
</dbReference>
<feature type="transmembrane region" description="Helical" evidence="2">
    <location>
        <begin position="225"/>
        <end position="240"/>
    </location>
</feature>
<dbReference type="RefSeq" id="WP_145289493.1">
    <property type="nucleotide sequence ID" value="NZ_CP036318.1"/>
</dbReference>
<dbReference type="Pfam" id="PF02517">
    <property type="entry name" value="Rce1-like"/>
    <property type="match status" value="1"/>
</dbReference>
<feature type="transmembrane region" description="Helical" evidence="2">
    <location>
        <begin position="247"/>
        <end position="267"/>
    </location>
</feature>
<protein>
    <submittedName>
        <fullName evidence="4">CAAX amino terminal protease self-immunity</fullName>
    </submittedName>
</protein>
<dbReference type="GO" id="GO:0006508">
    <property type="term" value="P:proteolysis"/>
    <property type="evidence" value="ECO:0007669"/>
    <property type="project" value="UniProtKB-KW"/>
</dbReference>
<feature type="transmembrane region" description="Helical" evidence="2">
    <location>
        <begin position="279"/>
        <end position="302"/>
    </location>
</feature>
<dbReference type="AlphaFoldDB" id="A0A518J0B9"/>
<feature type="transmembrane region" description="Helical" evidence="2">
    <location>
        <begin position="171"/>
        <end position="188"/>
    </location>
</feature>
<evidence type="ECO:0000313" key="5">
    <source>
        <dbReference type="Proteomes" id="UP000316770"/>
    </source>
</evidence>
<feature type="region of interest" description="Disordered" evidence="1">
    <location>
        <begin position="1"/>
        <end position="20"/>
    </location>
</feature>
<dbReference type="PANTHER" id="PTHR36435:SF1">
    <property type="entry name" value="CAAX AMINO TERMINAL PROTEASE FAMILY PROTEIN"/>
    <property type="match status" value="1"/>
</dbReference>
<dbReference type="GO" id="GO:0080120">
    <property type="term" value="P:CAAX-box protein maturation"/>
    <property type="evidence" value="ECO:0007669"/>
    <property type="project" value="UniProtKB-ARBA"/>
</dbReference>
<keyword evidence="4" id="KW-0378">Hydrolase</keyword>
<feature type="domain" description="CAAX prenyl protease 2/Lysostaphin resistance protein A-like" evidence="3">
    <location>
        <begin position="173"/>
        <end position="259"/>
    </location>
</feature>
<keyword evidence="2" id="KW-0472">Membrane</keyword>
<proteinExistence type="predicted"/>
<dbReference type="InterPro" id="IPR003675">
    <property type="entry name" value="Rce1/LyrA-like_dom"/>
</dbReference>
<organism evidence="4 5">
    <name type="scientific">Rosistilla oblonga</name>
    <dbReference type="NCBI Taxonomy" id="2527990"/>
    <lineage>
        <taxon>Bacteria</taxon>
        <taxon>Pseudomonadati</taxon>
        <taxon>Planctomycetota</taxon>
        <taxon>Planctomycetia</taxon>
        <taxon>Pirellulales</taxon>
        <taxon>Pirellulaceae</taxon>
        <taxon>Rosistilla</taxon>
    </lineage>
</organism>